<proteinExistence type="predicted"/>
<protein>
    <recommendedName>
        <fullName evidence="3">M23ase beta-sheet core domain-containing protein</fullName>
    </recommendedName>
</protein>
<feature type="region of interest" description="Disordered" evidence="1">
    <location>
        <begin position="28"/>
        <end position="77"/>
    </location>
</feature>
<evidence type="ECO:0000313" key="4">
    <source>
        <dbReference type="EMBL" id="OGL86780.1"/>
    </source>
</evidence>
<feature type="signal peptide" evidence="2">
    <location>
        <begin position="1"/>
        <end position="18"/>
    </location>
</feature>
<dbReference type="Pfam" id="PF01551">
    <property type="entry name" value="Peptidase_M23"/>
    <property type="match status" value="1"/>
</dbReference>
<dbReference type="EMBL" id="MGEP01000043">
    <property type="protein sequence ID" value="OGL86780.1"/>
    <property type="molecule type" value="Genomic_DNA"/>
</dbReference>
<dbReference type="AlphaFoldDB" id="A0A1F7V8G3"/>
<evidence type="ECO:0000313" key="5">
    <source>
        <dbReference type="Proteomes" id="UP000178723"/>
    </source>
</evidence>
<evidence type="ECO:0000256" key="2">
    <source>
        <dbReference type="SAM" id="SignalP"/>
    </source>
</evidence>
<dbReference type="InterPro" id="IPR050570">
    <property type="entry name" value="Cell_wall_metabolism_enzyme"/>
</dbReference>
<accession>A0A1F7V8G3</accession>
<comment type="caution">
    <text evidence="4">The sequence shown here is derived from an EMBL/GenBank/DDBJ whole genome shotgun (WGS) entry which is preliminary data.</text>
</comment>
<feature type="domain" description="M23ase beta-sheet core" evidence="3">
    <location>
        <begin position="103"/>
        <end position="207"/>
    </location>
</feature>
<evidence type="ECO:0000256" key="1">
    <source>
        <dbReference type="SAM" id="MobiDB-lite"/>
    </source>
</evidence>
<dbReference type="InterPro" id="IPR011055">
    <property type="entry name" value="Dup_hybrid_motif"/>
</dbReference>
<dbReference type="PANTHER" id="PTHR21666">
    <property type="entry name" value="PEPTIDASE-RELATED"/>
    <property type="match status" value="1"/>
</dbReference>
<name>A0A1F7V8G3_9BACT</name>
<dbReference type="InterPro" id="IPR016047">
    <property type="entry name" value="M23ase_b-sheet_dom"/>
</dbReference>
<dbReference type="STRING" id="1802407.A3I40_03290"/>
<gene>
    <name evidence="4" type="ORF">A3I40_03290</name>
</gene>
<dbReference type="CDD" id="cd12797">
    <property type="entry name" value="M23_peptidase"/>
    <property type="match status" value="1"/>
</dbReference>
<keyword evidence="2" id="KW-0732">Signal</keyword>
<dbReference type="Proteomes" id="UP000178723">
    <property type="component" value="Unassembled WGS sequence"/>
</dbReference>
<organism evidence="4 5">
    <name type="scientific">Candidatus Uhrbacteria bacterium RIFCSPLOWO2_02_FULL_48_12</name>
    <dbReference type="NCBI Taxonomy" id="1802407"/>
    <lineage>
        <taxon>Bacteria</taxon>
        <taxon>Candidatus Uhriibacteriota</taxon>
    </lineage>
</organism>
<dbReference type="GO" id="GO:0004222">
    <property type="term" value="F:metalloendopeptidase activity"/>
    <property type="evidence" value="ECO:0007669"/>
    <property type="project" value="TreeGrafter"/>
</dbReference>
<feature type="chain" id="PRO_5009533191" description="M23ase beta-sheet core domain-containing protein" evidence="2">
    <location>
        <begin position="19"/>
        <end position="236"/>
    </location>
</feature>
<feature type="compositionally biased region" description="Polar residues" evidence="1">
    <location>
        <begin position="31"/>
        <end position="41"/>
    </location>
</feature>
<evidence type="ECO:0000259" key="3">
    <source>
        <dbReference type="Pfam" id="PF01551"/>
    </source>
</evidence>
<dbReference type="SUPFAM" id="SSF51261">
    <property type="entry name" value="Duplicated hybrid motif"/>
    <property type="match status" value="1"/>
</dbReference>
<reference evidence="4 5" key="1">
    <citation type="journal article" date="2016" name="Nat. Commun.">
        <title>Thousands of microbial genomes shed light on interconnected biogeochemical processes in an aquifer system.</title>
        <authorList>
            <person name="Anantharaman K."/>
            <person name="Brown C.T."/>
            <person name="Hug L.A."/>
            <person name="Sharon I."/>
            <person name="Castelle C.J."/>
            <person name="Probst A.J."/>
            <person name="Thomas B.C."/>
            <person name="Singh A."/>
            <person name="Wilkins M.J."/>
            <person name="Karaoz U."/>
            <person name="Brodie E.L."/>
            <person name="Williams K.H."/>
            <person name="Hubbard S.S."/>
            <person name="Banfield J.F."/>
        </authorList>
    </citation>
    <scope>NUCLEOTIDE SEQUENCE [LARGE SCALE GENOMIC DNA]</scope>
</reference>
<dbReference type="Gene3D" id="2.70.70.10">
    <property type="entry name" value="Glucose Permease (Domain IIA)"/>
    <property type="match status" value="1"/>
</dbReference>
<dbReference type="PANTHER" id="PTHR21666:SF270">
    <property type="entry name" value="MUREIN HYDROLASE ACTIVATOR ENVC"/>
    <property type="match status" value="1"/>
</dbReference>
<sequence>MKKTIIILSLLAITTAATYLLLQNEPAKINSPDTNSASPASAQPEKLAEDSGGRNPAAPQDRKGEGQWQAPLGRPKDRITKKNFGIYITPRNSPVKPEHFNGYHTGADFEIFPEELNADIPVRAVCSGKLKLKKHAAGYGGVVVEQCVLDNQPVTIIYGHLKLSSVAARPEDDIKIGETLGILGAAYSPETDGERKHLHLGFHRGEAIDIKGYVPSSSALSQWLDPCLYACGDFNE</sequence>